<accession>A0AAV4H4C9</accession>
<evidence type="ECO:0000313" key="1">
    <source>
        <dbReference type="EMBL" id="GFR92516.1"/>
    </source>
</evidence>
<name>A0AAV4H4C9_9GAST</name>
<keyword evidence="2" id="KW-1185">Reference proteome</keyword>
<dbReference type="AlphaFoldDB" id="A0AAV4H4C9"/>
<proteinExistence type="predicted"/>
<sequence length="88" mass="9875">MNEISHLLQRCQQDNGDGDETHIGEVVGEDFQVNSKLFDNLVIADKTRVHLITSETTFNSMTWKHPSSPVIEKLEVARSAAKVKNIVL</sequence>
<organism evidence="1 2">
    <name type="scientific">Elysia marginata</name>
    <dbReference type="NCBI Taxonomy" id="1093978"/>
    <lineage>
        <taxon>Eukaryota</taxon>
        <taxon>Metazoa</taxon>
        <taxon>Spiralia</taxon>
        <taxon>Lophotrochozoa</taxon>
        <taxon>Mollusca</taxon>
        <taxon>Gastropoda</taxon>
        <taxon>Heterobranchia</taxon>
        <taxon>Euthyneura</taxon>
        <taxon>Panpulmonata</taxon>
        <taxon>Sacoglossa</taxon>
        <taxon>Placobranchoidea</taxon>
        <taxon>Plakobranchidae</taxon>
        <taxon>Elysia</taxon>
    </lineage>
</organism>
<dbReference type="Proteomes" id="UP000762676">
    <property type="component" value="Unassembled WGS sequence"/>
</dbReference>
<protein>
    <submittedName>
        <fullName evidence="1">Uncharacterized protein</fullName>
    </submittedName>
</protein>
<comment type="caution">
    <text evidence="1">The sequence shown here is derived from an EMBL/GenBank/DDBJ whole genome shotgun (WGS) entry which is preliminary data.</text>
</comment>
<dbReference type="EMBL" id="BMAT01012443">
    <property type="protein sequence ID" value="GFR92516.1"/>
    <property type="molecule type" value="Genomic_DNA"/>
</dbReference>
<evidence type="ECO:0000313" key="2">
    <source>
        <dbReference type="Proteomes" id="UP000762676"/>
    </source>
</evidence>
<gene>
    <name evidence="1" type="ORF">ElyMa_006202600</name>
</gene>
<reference evidence="1 2" key="1">
    <citation type="journal article" date="2021" name="Elife">
        <title>Chloroplast acquisition without the gene transfer in kleptoplastic sea slugs, Plakobranchus ocellatus.</title>
        <authorList>
            <person name="Maeda T."/>
            <person name="Takahashi S."/>
            <person name="Yoshida T."/>
            <person name="Shimamura S."/>
            <person name="Takaki Y."/>
            <person name="Nagai Y."/>
            <person name="Toyoda A."/>
            <person name="Suzuki Y."/>
            <person name="Arimoto A."/>
            <person name="Ishii H."/>
            <person name="Satoh N."/>
            <person name="Nishiyama T."/>
            <person name="Hasebe M."/>
            <person name="Maruyama T."/>
            <person name="Minagawa J."/>
            <person name="Obokata J."/>
            <person name="Shigenobu S."/>
        </authorList>
    </citation>
    <scope>NUCLEOTIDE SEQUENCE [LARGE SCALE GENOMIC DNA]</scope>
</reference>